<dbReference type="Gene3D" id="1.10.10.10">
    <property type="entry name" value="Winged helix-like DNA-binding domain superfamily/Winged helix DNA-binding domain"/>
    <property type="match status" value="1"/>
</dbReference>
<evidence type="ECO:0000313" key="3">
    <source>
        <dbReference type="Proteomes" id="UP000028680"/>
    </source>
</evidence>
<dbReference type="PANTHER" id="PTHR30319:SF1">
    <property type="entry name" value="TRANSCRIPTIONAL REPRESSOR PAAX"/>
    <property type="match status" value="1"/>
</dbReference>
<dbReference type="InterPro" id="IPR036390">
    <property type="entry name" value="WH_DNA-bd_sf"/>
</dbReference>
<dbReference type="PIRSF" id="PIRSF020623">
    <property type="entry name" value="PaaX"/>
    <property type="match status" value="1"/>
</dbReference>
<proteinExistence type="predicted"/>
<evidence type="ECO:0000259" key="1">
    <source>
        <dbReference type="Pfam" id="PF07848"/>
    </source>
</evidence>
<dbReference type="InterPro" id="IPR011965">
    <property type="entry name" value="PaaX_trns_reg"/>
</dbReference>
<dbReference type="InterPro" id="IPR012906">
    <property type="entry name" value="PaaX-like_N"/>
</dbReference>
<keyword evidence="3" id="KW-1185">Reference proteome</keyword>
<dbReference type="InterPro" id="IPR036388">
    <property type="entry name" value="WH-like_DNA-bd_sf"/>
</dbReference>
<dbReference type="Gene3D" id="1.20.58.1460">
    <property type="match status" value="1"/>
</dbReference>
<dbReference type="KEGG" id="ptp:RCA23_c20460"/>
<name>A0AAN0VIV1_9RHOB</name>
<organism evidence="2 3">
    <name type="scientific">Planktomarina temperata RCA23</name>
    <dbReference type="NCBI Taxonomy" id="666509"/>
    <lineage>
        <taxon>Bacteria</taxon>
        <taxon>Pseudomonadati</taxon>
        <taxon>Pseudomonadota</taxon>
        <taxon>Alphaproteobacteria</taxon>
        <taxon>Rhodobacterales</taxon>
        <taxon>Paracoccaceae</taxon>
        <taxon>Planktomarina</taxon>
    </lineage>
</organism>
<dbReference type="Proteomes" id="UP000028680">
    <property type="component" value="Chromosome"/>
</dbReference>
<dbReference type="InterPro" id="IPR011991">
    <property type="entry name" value="ArsR-like_HTH"/>
</dbReference>
<dbReference type="GO" id="GO:0006355">
    <property type="term" value="P:regulation of DNA-templated transcription"/>
    <property type="evidence" value="ECO:0007669"/>
    <property type="project" value="UniProtKB-ARBA"/>
</dbReference>
<dbReference type="CDD" id="cd00090">
    <property type="entry name" value="HTH_ARSR"/>
    <property type="match status" value="1"/>
</dbReference>
<dbReference type="GO" id="GO:0006351">
    <property type="term" value="P:DNA-templated transcription"/>
    <property type="evidence" value="ECO:0007669"/>
    <property type="project" value="InterPro"/>
</dbReference>
<dbReference type="PANTHER" id="PTHR30319">
    <property type="entry name" value="PHENYLACETIC ACID REGULATOR-RELATED TRANSCRIPTIONAL REPRESSOR"/>
    <property type="match status" value="1"/>
</dbReference>
<feature type="domain" description="Transcriptional repressor PaaX-like N-terminal" evidence="1">
    <location>
        <begin position="24"/>
        <end position="90"/>
    </location>
</feature>
<dbReference type="RefSeq" id="WP_044050268.1">
    <property type="nucleotide sequence ID" value="NZ_CP003984.1"/>
</dbReference>
<dbReference type="EMBL" id="CP003984">
    <property type="protein sequence ID" value="AII87577.1"/>
    <property type="molecule type" value="Genomic_DNA"/>
</dbReference>
<accession>A0AAN0VIV1</accession>
<evidence type="ECO:0000313" key="2">
    <source>
        <dbReference type="EMBL" id="AII87577.1"/>
    </source>
</evidence>
<dbReference type="SUPFAM" id="SSF46785">
    <property type="entry name" value="Winged helix' DNA-binding domain"/>
    <property type="match status" value="1"/>
</dbReference>
<gene>
    <name evidence="2" type="primary">paaX</name>
    <name evidence="2" type="ORF">RCA23_c20460</name>
</gene>
<dbReference type="Pfam" id="PF07848">
    <property type="entry name" value="PaaX"/>
    <property type="match status" value="1"/>
</dbReference>
<sequence length="273" mass="30420">MTEQPAPLAQLIHHLHAQGRLRVWSVIVTILGELGEPEGGELSMSALLELCAALDIEPQAVRTAMSRLSKEGLVTGRRLGRQAFYRFSSAGLEQYHRAARQIYAAPRDIEHWCYGLIGPDVDLAELQKDCAAEPPLILGARLACWPAAAMPEGLKPWRDRLVIFDSTPSTFPDWARRQVFPALNAEICGVIARLCGALDGHVLTVPQARLTRLLLVHFWRRLVLRYPTIEAPLDDWPLARAHRALASLYPQLVQMSGGTPDCATRFAYVTKQY</sequence>
<reference evidence="2 3" key="1">
    <citation type="journal article" date="2014" name="ISME J.">
        <title>Adaptation of an abundant Roseobacter RCA organism to pelagic systems revealed by genomic and transcriptomic analyses.</title>
        <authorList>
            <person name="Voget S."/>
            <person name="Wemheuer B."/>
            <person name="Brinkhoff T."/>
            <person name="Vollmers J."/>
            <person name="Dietrich S."/>
            <person name="Giebel H.A."/>
            <person name="Beardsley C."/>
            <person name="Sardemann C."/>
            <person name="Bakenhus I."/>
            <person name="Billerbeck S."/>
            <person name="Daniel R."/>
            <person name="Simon M."/>
        </authorList>
    </citation>
    <scope>NUCLEOTIDE SEQUENCE [LARGE SCALE GENOMIC DNA]</scope>
    <source>
        <strain evidence="2 3">RCA23</strain>
    </source>
</reference>
<dbReference type="AlphaFoldDB" id="A0AAN0VIV1"/>
<protein>
    <submittedName>
        <fullName evidence="2">Phenylacetic acid degradation operon negative regulatory protein PaaX</fullName>
    </submittedName>
</protein>